<gene>
    <name evidence="5" type="ORF">KCU76_g748</name>
</gene>
<proteinExistence type="predicted"/>
<dbReference type="PANTHER" id="PTHR43439:SF2">
    <property type="entry name" value="ENZYME, PUTATIVE (JCVI)-RELATED"/>
    <property type="match status" value="1"/>
</dbReference>
<dbReference type="SUPFAM" id="SSF56801">
    <property type="entry name" value="Acetyl-CoA synthetase-like"/>
    <property type="match status" value="1"/>
</dbReference>
<dbReference type="OrthoDB" id="429813at2759"/>
<accession>A0A9P8EWA8</accession>
<dbReference type="InterPro" id="IPR020845">
    <property type="entry name" value="AMP-binding_CS"/>
</dbReference>
<dbReference type="Pfam" id="PF00501">
    <property type="entry name" value="AMP-binding"/>
    <property type="match status" value="1"/>
</dbReference>
<dbReference type="Proteomes" id="UP000779574">
    <property type="component" value="Unassembled WGS sequence"/>
</dbReference>
<evidence type="ECO:0000259" key="4">
    <source>
        <dbReference type="Pfam" id="PF07993"/>
    </source>
</evidence>
<dbReference type="AlphaFoldDB" id="A0A9P8EWA8"/>
<evidence type="ECO:0000259" key="3">
    <source>
        <dbReference type="Pfam" id="PF00501"/>
    </source>
</evidence>
<dbReference type="SUPFAM" id="SSF47336">
    <property type="entry name" value="ACP-like"/>
    <property type="match status" value="1"/>
</dbReference>
<protein>
    <submittedName>
        <fullName evidence="5">Acetyl-CoA synthetase-like protein</fullName>
    </submittedName>
</protein>
<dbReference type="InterPro" id="IPR013120">
    <property type="entry name" value="FAR_NAD-bd"/>
</dbReference>
<dbReference type="Gene3D" id="3.40.50.12780">
    <property type="entry name" value="N-terminal domain of ligase-like"/>
    <property type="match status" value="1"/>
</dbReference>
<dbReference type="PANTHER" id="PTHR43439">
    <property type="entry name" value="PHENYLACETATE-COENZYME A LIGASE"/>
    <property type="match status" value="1"/>
</dbReference>
<dbReference type="SUPFAM" id="SSF51735">
    <property type="entry name" value="NAD(P)-binding Rossmann-fold domains"/>
    <property type="match status" value="1"/>
</dbReference>
<name>A0A9P8EWA8_AURME</name>
<reference evidence="5" key="2">
    <citation type="submission" date="2021-08" db="EMBL/GenBank/DDBJ databases">
        <authorList>
            <person name="Gostincar C."/>
            <person name="Sun X."/>
            <person name="Song Z."/>
            <person name="Gunde-Cimerman N."/>
        </authorList>
    </citation>
    <scope>NUCLEOTIDE SEQUENCE</scope>
    <source>
        <strain evidence="5">EXF-9911</strain>
    </source>
</reference>
<evidence type="ECO:0000256" key="2">
    <source>
        <dbReference type="ARBA" id="ARBA00022553"/>
    </source>
</evidence>
<organism evidence="5 6">
    <name type="scientific">Aureobasidium melanogenum</name>
    <name type="common">Aureobasidium pullulans var. melanogenum</name>
    <dbReference type="NCBI Taxonomy" id="46634"/>
    <lineage>
        <taxon>Eukaryota</taxon>
        <taxon>Fungi</taxon>
        <taxon>Dikarya</taxon>
        <taxon>Ascomycota</taxon>
        <taxon>Pezizomycotina</taxon>
        <taxon>Dothideomycetes</taxon>
        <taxon>Dothideomycetidae</taxon>
        <taxon>Dothideales</taxon>
        <taxon>Saccotheciaceae</taxon>
        <taxon>Aureobasidium</taxon>
    </lineage>
</organism>
<reference evidence="5" key="1">
    <citation type="journal article" date="2021" name="J Fungi (Basel)">
        <title>Virulence traits and population genomics of the black yeast Aureobasidium melanogenum.</title>
        <authorList>
            <person name="Cernosa A."/>
            <person name="Sun X."/>
            <person name="Gostincar C."/>
            <person name="Fang C."/>
            <person name="Gunde-Cimerman N."/>
            <person name="Song Z."/>
        </authorList>
    </citation>
    <scope>NUCLEOTIDE SEQUENCE</scope>
    <source>
        <strain evidence="5">EXF-9911</strain>
    </source>
</reference>
<dbReference type="InterPro" id="IPR036736">
    <property type="entry name" value="ACP-like_sf"/>
</dbReference>
<keyword evidence="2" id="KW-0597">Phosphoprotein</keyword>
<dbReference type="Pfam" id="PF23562">
    <property type="entry name" value="AMP-binding_C_3"/>
    <property type="match status" value="1"/>
</dbReference>
<evidence type="ECO:0000313" key="6">
    <source>
        <dbReference type="Proteomes" id="UP000779574"/>
    </source>
</evidence>
<dbReference type="PROSITE" id="PS00455">
    <property type="entry name" value="AMP_BINDING"/>
    <property type="match status" value="1"/>
</dbReference>
<dbReference type="EMBL" id="JAHFXF010000015">
    <property type="protein sequence ID" value="KAG9700454.1"/>
    <property type="molecule type" value="Genomic_DNA"/>
</dbReference>
<dbReference type="InterPro" id="IPR000873">
    <property type="entry name" value="AMP-dep_synth/lig_dom"/>
</dbReference>
<feature type="non-terminal residue" evidence="5">
    <location>
        <position position="1048"/>
    </location>
</feature>
<dbReference type="InterPro" id="IPR042099">
    <property type="entry name" value="ANL_N_sf"/>
</dbReference>
<sequence>MTIGQRLIPQVIDDTARSEPESVWAAYPLSIEALAQGDLTYIKWKILSNSINRLAWWLIDHLGHGKNLETLCYVGPSDIRYFIFAVAACKAGFKALFSSPRNHIDAHVSLIEKTQCRTLVGAKNPVVDSIVNKTSVEFLEIPSLEDLLEITEVEPFLYDKNYHDVAGEAFLVLHTSGSTGLPKPVEITHGLMACIDAQKLLPMVDGRHVTSQSYRDTRVYTALPPFHSAGINFFGFSVFQGTQLVLGPPDKIPSLDIVQLMLEKNLARAGVMAPAILEEVAQSQETLNKLSSWDCVSFGGGPLSRESGNTLSKYTNIYNILGSTETKNLPELTPAEPNDWQYHEFHPALGIEFRHHSGDLHELVFKRQPEDGLYFAPFRTFPELTEYPMKDLYSPHPTKQGLWLYQGRADDIVVLNNGEKFNPIEAEQIVSSHPEVKAAIIVGASKDQPAVLIEPMPKLTELDEKDRTDSVWDLVSKANEVLPGHAKVDQAHTKILEDSEAFSRSTKGTVQRRPTAQKLEGEIEKVYENAESSPLAHELDFDNMNALCVGIAKTLSAVGLRNAEQIKQHESLFTHGLDSLQTLRLSKAFQSSLNNGTSSSALKTMIYNNPTIDKIAQALTKYKNGEGVQNQSSKHAEAEMKRILNECLDSLESVDTSSSGTPAPSQATHVLLTGSTGGLGSYVLDVLVKDPNITVTCLNRAGSDCEKQKMINAEKGLNIDFTRVEFEQVDLNKPCFGLSEDAYRSLSERATHVIHNAWSVNFNLPVTAFEDQIWGCRNLIAFSMECAHQPQIQFISSVGAANRWSDQTEEPVPEKMLEDLSFSEGMGYAQSKQVSEMLFDSASKKHHVPSTICRVGQITGPVKHQQGRWNDAEWFPSLIKTSMYLSKLPASLGSMGRMDWIPVDILAKAVVEILLENPDRTGRDTPMVSGERKAQFVHLVNPHEANWEDILPYVQSSLDKQLQVVAYEEWLSDLQASADGEHTEANPAVKLLDFFEENRHGLKPKFSTINAQEMSETLASLEPINGQWMELWMKQWGLSDAGLSFETR</sequence>
<evidence type="ECO:0000256" key="1">
    <source>
        <dbReference type="ARBA" id="ARBA00022450"/>
    </source>
</evidence>
<dbReference type="InterPro" id="IPR036291">
    <property type="entry name" value="NAD(P)-bd_dom_sf"/>
</dbReference>
<dbReference type="Pfam" id="PF07993">
    <property type="entry name" value="NAD_binding_4"/>
    <property type="match status" value="1"/>
</dbReference>
<dbReference type="Gene3D" id="3.40.50.720">
    <property type="entry name" value="NAD(P)-binding Rossmann-like Domain"/>
    <property type="match status" value="1"/>
</dbReference>
<dbReference type="Gene3D" id="1.10.1200.10">
    <property type="entry name" value="ACP-like"/>
    <property type="match status" value="1"/>
</dbReference>
<feature type="domain" description="AMP-dependent synthetase/ligase" evidence="3">
    <location>
        <begin position="30"/>
        <end position="326"/>
    </location>
</feature>
<evidence type="ECO:0000313" key="5">
    <source>
        <dbReference type="EMBL" id="KAG9700454.1"/>
    </source>
</evidence>
<keyword evidence="1" id="KW-0596">Phosphopantetheine</keyword>
<dbReference type="InterPro" id="IPR051414">
    <property type="entry name" value="Adenylate-forming_Reductase"/>
</dbReference>
<comment type="caution">
    <text evidence="5">The sequence shown here is derived from an EMBL/GenBank/DDBJ whole genome shotgun (WGS) entry which is preliminary data.</text>
</comment>
<feature type="domain" description="Thioester reductase (TE)" evidence="4">
    <location>
        <begin position="672"/>
        <end position="910"/>
    </location>
</feature>